<keyword evidence="1" id="KW-0732">Signal</keyword>
<evidence type="ECO:0000313" key="2">
    <source>
        <dbReference type="EMBL" id="UOO82827.1"/>
    </source>
</evidence>
<organism evidence="2 3">
    <name type="scientific">Uruburuella testudinis</name>
    <dbReference type="NCBI Taxonomy" id="1282863"/>
    <lineage>
        <taxon>Bacteria</taxon>
        <taxon>Pseudomonadati</taxon>
        <taxon>Pseudomonadota</taxon>
        <taxon>Betaproteobacteria</taxon>
        <taxon>Neisseriales</taxon>
        <taxon>Neisseriaceae</taxon>
        <taxon>Uruburuella</taxon>
    </lineage>
</organism>
<dbReference type="EMBL" id="CP091508">
    <property type="protein sequence ID" value="UOO82827.1"/>
    <property type="molecule type" value="Genomic_DNA"/>
</dbReference>
<feature type="chain" id="PRO_5046132253" description="Secreted protein" evidence="1">
    <location>
        <begin position="30"/>
        <end position="91"/>
    </location>
</feature>
<dbReference type="RefSeq" id="WP_244786911.1">
    <property type="nucleotide sequence ID" value="NZ_CP091508.1"/>
</dbReference>
<name>A0ABY4DZ07_9NEIS</name>
<sequence>MDMNKFKKLMLALALSVILVMFPFSGSEAQSAETPLSEWNCEKLQMLPVHHMDSKQRMFSGQCDAAEAGRAWEQSYGALDDGGLAAGVVYE</sequence>
<keyword evidence="3" id="KW-1185">Reference proteome</keyword>
<evidence type="ECO:0000313" key="3">
    <source>
        <dbReference type="Proteomes" id="UP000829817"/>
    </source>
</evidence>
<accession>A0ABY4DZ07</accession>
<reference evidence="2 3" key="1">
    <citation type="journal article" date="2022" name="Res Sq">
        <title>Evolution of multicellular longitudinally dividing oral cavity symbionts (Neisseriaceae).</title>
        <authorList>
            <person name="Nyongesa S."/>
            <person name="Weber P."/>
            <person name="Bernet E."/>
            <person name="Pullido F."/>
            <person name="Nieckarz M."/>
            <person name="Delaby M."/>
            <person name="Nieves C."/>
            <person name="Viehboeck T."/>
            <person name="Krause N."/>
            <person name="Rivera-Millot A."/>
            <person name="Nakamura A."/>
            <person name="Vischer N."/>
            <person name="VanNieuwenhze M."/>
            <person name="Brun Y."/>
            <person name="Cava F."/>
            <person name="Bulgheresi S."/>
            <person name="Veyrier F."/>
        </authorList>
    </citation>
    <scope>NUCLEOTIDE SEQUENCE [LARGE SCALE GENOMIC DNA]</scope>
    <source>
        <strain evidence="2 3">CCUG 63373m</strain>
    </source>
</reference>
<dbReference type="Proteomes" id="UP000829817">
    <property type="component" value="Chromosome"/>
</dbReference>
<feature type="signal peptide" evidence="1">
    <location>
        <begin position="1"/>
        <end position="29"/>
    </location>
</feature>
<evidence type="ECO:0008006" key="4">
    <source>
        <dbReference type="Google" id="ProtNLM"/>
    </source>
</evidence>
<proteinExistence type="predicted"/>
<protein>
    <recommendedName>
        <fullName evidence="4">Secreted protein</fullName>
    </recommendedName>
</protein>
<evidence type="ECO:0000256" key="1">
    <source>
        <dbReference type="SAM" id="SignalP"/>
    </source>
</evidence>
<gene>
    <name evidence="2" type="ORF">LVJ83_05025</name>
</gene>